<evidence type="ECO:0000313" key="2">
    <source>
        <dbReference type="EMBL" id="KAK8500277.1"/>
    </source>
</evidence>
<protein>
    <submittedName>
        <fullName evidence="2">Uncharacterized protein</fullName>
    </submittedName>
</protein>
<feature type="compositionally biased region" description="Acidic residues" evidence="1">
    <location>
        <begin position="68"/>
        <end position="83"/>
    </location>
</feature>
<proteinExistence type="predicted"/>
<keyword evidence="3" id="KW-1185">Reference proteome</keyword>
<gene>
    <name evidence="2" type="ORF">V6N12_017853</name>
</gene>
<name>A0ABR2B0P7_9ROSI</name>
<organism evidence="2 3">
    <name type="scientific">Hibiscus sabdariffa</name>
    <name type="common">roselle</name>
    <dbReference type="NCBI Taxonomy" id="183260"/>
    <lineage>
        <taxon>Eukaryota</taxon>
        <taxon>Viridiplantae</taxon>
        <taxon>Streptophyta</taxon>
        <taxon>Embryophyta</taxon>
        <taxon>Tracheophyta</taxon>
        <taxon>Spermatophyta</taxon>
        <taxon>Magnoliopsida</taxon>
        <taxon>eudicotyledons</taxon>
        <taxon>Gunneridae</taxon>
        <taxon>Pentapetalae</taxon>
        <taxon>rosids</taxon>
        <taxon>malvids</taxon>
        <taxon>Malvales</taxon>
        <taxon>Malvaceae</taxon>
        <taxon>Malvoideae</taxon>
        <taxon>Hibiscus</taxon>
    </lineage>
</organism>
<evidence type="ECO:0000313" key="3">
    <source>
        <dbReference type="Proteomes" id="UP001472677"/>
    </source>
</evidence>
<comment type="caution">
    <text evidence="2">The sequence shown here is derived from an EMBL/GenBank/DDBJ whole genome shotgun (WGS) entry which is preliminary data.</text>
</comment>
<reference evidence="2 3" key="1">
    <citation type="journal article" date="2024" name="G3 (Bethesda)">
        <title>Genome assembly of Hibiscus sabdariffa L. provides insights into metabolisms of medicinal natural products.</title>
        <authorList>
            <person name="Kim T."/>
        </authorList>
    </citation>
    <scope>NUCLEOTIDE SEQUENCE [LARGE SCALE GENOMIC DNA]</scope>
    <source>
        <strain evidence="2">TK-2024</strain>
        <tissue evidence="2">Old leaves</tissue>
    </source>
</reference>
<evidence type="ECO:0000256" key="1">
    <source>
        <dbReference type="SAM" id="MobiDB-lite"/>
    </source>
</evidence>
<feature type="region of interest" description="Disordered" evidence="1">
    <location>
        <begin position="57"/>
        <end position="83"/>
    </location>
</feature>
<accession>A0ABR2B0P7</accession>
<sequence length="83" mass="9691">MSQDSVGNTVDASNNVNMNATNSNIQDIICEMERLLQQRLRPMQERLDQLAEISLEGQLSQRRHNSEFEEEYNDELDDEQAYE</sequence>
<dbReference type="Proteomes" id="UP001472677">
    <property type="component" value="Unassembled WGS sequence"/>
</dbReference>
<dbReference type="EMBL" id="JBBPBM010000219">
    <property type="protein sequence ID" value="KAK8500277.1"/>
    <property type="molecule type" value="Genomic_DNA"/>
</dbReference>